<name>A0A4Y2AWC7_ARAVE</name>
<keyword evidence="1" id="KW-0175">Coiled coil</keyword>
<dbReference type="PROSITE" id="PS51444">
    <property type="entry name" value="FH2"/>
    <property type="match status" value="1"/>
</dbReference>
<feature type="compositionally biased region" description="Basic and acidic residues" evidence="2">
    <location>
        <begin position="1018"/>
        <end position="1035"/>
    </location>
</feature>
<feature type="compositionally biased region" description="Polar residues" evidence="2">
    <location>
        <begin position="1303"/>
        <end position="1313"/>
    </location>
</feature>
<dbReference type="PROSITE" id="PS51232">
    <property type="entry name" value="GBD_FH3"/>
    <property type="match status" value="1"/>
</dbReference>
<feature type="compositionally biased region" description="Polar residues" evidence="2">
    <location>
        <begin position="1700"/>
        <end position="1762"/>
    </location>
</feature>
<evidence type="ECO:0000259" key="4">
    <source>
        <dbReference type="PROSITE" id="PS51444"/>
    </source>
</evidence>
<feature type="region of interest" description="Disordered" evidence="2">
    <location>
        <begin position="1223"/>
        <end position="1268"/>
    </location>
</feature>
<dbReference type="Pfam" id="PF06367">
    <property type="entry name" value="Drf_FH3"/>
    <property type="match status" value="1"/>
</dbReference>
<feature type="compositionally biased region" description="Polar residues" evidence="2">
    <location>
        <begin position="1950"/>
        <end position="1966"/>
    </location>
</feature>
<dbReference type="GO" id="GO:0003779">
    <property type="term" value="F:actin binding"/>
    <property type="evidence" value="ECO:0007669"/>
    <property type="project" value="InterPro"/>
</dbReference>
<feature type="compositionally biased region" description="Basic and acidic residues" evidence="2">
    <location>
        <begin position="1400"/>
        <end position="1410"/>
    </location>
</feature>
<reference evidence="5 6" key="1">
    <citation type="journal article" date="2019" name="Sci. Rep.">
        <title>Orb-weaving spider Araneus ventricosus genome elucidates the spidroin gene catalogue.</title>
        <authorList>
            <person name="Kono N."/>
            <person name="Nakamura H."/>
            <person name="Ohtoshi R."/>
            <person name="Moran D.A.P."/>
            <person name="Shinohara A."/>
            <person name="Yoshida Y."/>
            <person name="Fujiwara M."/>
            <person name="Mori M."/>
            <person name="Tomita M."/>
            <person name="Arakawa K."/>
        </authorList>
    </citation>
    <scope>NUCLEOTIDE SEQUENCE [LARGE SCALE GENOMIC DNA]</scope>
</reference>
<dbReference type="Gene3D" id="1.20.58.2220">
    <property type="entry name" value="Formin, FH2 domain"/>
    <property type="match status" value="1"/>
</dbReference>
<dbReference type="SUPFAM" id="SSF48371">
    <property type="entry name" value="ARM repeat"/>
    <property type="match status" value="1"/>
</dbReference>
<feature type="domain" description="FH2" evidence="4">
    <location>
        <begin position="411"/>
        <end position="816"/>
    </location>
</feature>
<feature type="compositionally biased region" description="Basic and acidic residues" evidence="2">
    <location>
        <begin position="1361"/>
        <end position="1371"/>
    </location>
</feature>
<feature type="compositionally biased region" description="Polar residues" evidence="2">
    <location>
        <begin position="1249"/>
        <end position="1266"/>
    </location>
</feature>
<feature type="compositionally biased region" description="Pro residues" evidence="2">
    <location>
        <begin position="327"/>
        <end position="389"/>
    </location>
</feature>
<feature type="region of interest" description="Disordered" evidence="2">
    <location>
        <begin position="272"/>
        <end position="311"/>
    </location>
</feature>
<feature type="compositionally biased region" description="Basic and acidic residues" evidence="2">
    <location>
        <begin position="480"/>
        <end position="496"/>
    </location>
</feature>
<gene>
    <name evidence="5" type="primary">Fhdc1_0</name>
    <name evidence="5" type="ORF">AVEN_132711_1</name>
</gene>
<feature type="compositionally biased region" description="Basic residues" evidence="2">
    <location>
        <begin position="1351"/>
        <end position="1360"/>
    </location>
</feature>
<feature type="compositionally biased region" description="Basic and acidic residues" evidence="2">
    <location>
        <begin position="1113"/>
        <end position="1125"/>
    </location>
</feature>
<feature type="compositionally biased region" description="Polar residues" evidence="2">
    <location>
        <begin position="928"/>
        <end position="939"/>
    </location>
</feature>
<dbReference type="InterPro" id="IPR014768">
    <property type="entry name" value="GBD/FH3_dom"/>
</dbReference>
<feature type="compositionally biased region" description="Polar residues" evidence="2">
    <location>
        <begin position="1435"/>
        <end position="1444"/>
    </location>
</feature>
<evidence type="ECO:0000313" key="6">
    <source>
        <dbReference type="Proteomes" id="UP000499080"/>
    </source>
</evidence>
<feature type="domain" description="GBD/FH3" evidence="3">
    <location>
        <begin position="1"/>
        <end position="236"/>
    </location>
</feature>
<comment type="caution">
    <text evidence="5">The sequence shown here is derived from an EMBL/GenBank/DDBJ whole genome shotgun (WGS) entry which is preliminary data.</text>
</comment>
<evidence type="ECO:0000256" key="1">
    <source>
        <dbReference type="SAM" id="Coils"/>
    </source>
</evidence>
<feature type="region of interest" description="Disordered" evidence="2">
    <location>
        <begin position="471"/>
        <end position="496"/>
    </location>
</feature>
<dbReference type="InterPro" id="IPR016024">
    <property type="entry name" value="ARM-type_fold"/>
</dbReference>
<evidence type="ECO:0000259" key="3">
    <source>
        <dbReference type="PROSITE" id="PS51232"/>
    </source>
</evidence>
<dbReference type="Gene3D" id="1.25.10.10">
    <property type="entry name" value="Leucine-rich Repeat Variant"/>
    <property type="match status" value="1"/>
</dbReference>
<feature type="compositionally biased region" description="Polar residues" evidence="2">
    <location>
        <begin position="1619"/>
        <end position="1637"/>
    </location>
</feature>
<evidence type="ECO:0000256" key="2">
    <source>
        <dbReference type="SAM" id="MobiDB-lite"/>
    </source>
</evidence>
<dbReference type="SMART" id="SM00498">
    <property type="entry name" value="FH2"/>
    <property type="match status" value="1"/>
</dbReference>
<sequence length="2065" mass="230464">MEFCLSQKAERLKIVDICHENGMEKDDSCGCLNGLDTTNAAHKKQIFELLSALCVYNAEGYQRALDTLEHYRANKKERYRFKVVVDELRSSSDLDYLSTVVAFVNCTIISSKSLKDRIRIRNEFIGLKILDAISRLRTTFAESADSELFVQLDIFDEHRLSDECQSTGPNGVDLNSHQDVFYAILRQVAETPQEIPFLNILQHLLRVDTSLPISDIIWDTAEKLVHRATLCETKEDSEKLLRAPSYHHSLNKLLRGLQESGGRCLCSCHNNGDISSATTDGRTRKRTPLQLSFGAPEGSKTPGILSPTNSSMAFSPELLATLSRAISPPPKLTTTPAPPSCSGIPPPPPPAAPPPPPPPPGGGGPPPPPPPPPPPALGGPPPPPPPPGSPRAVSAKPLTPAAEVPELKLPQQATPKPKNKMKSLNWTKIPSNKVVGRTNLWSLIAKAHDGSPNNLDFETMEGLFCQQSMLNGQQSPRLGTRNDKNGRDSLDRKKRESSEINLLDGKRSLNVNIFLKQFRSSNDEIIDILKRGAHEEIGAEKLRGLLKILPESDEIELLRNYSGDRPKLGNAEKFLLQLIELPNYKLRCEGMLLKEEFTSNMAYLEPAIESIESAVEELKHCRALHEILYMLLVAGNFLNSGGYAGDAAGFKMMSLLKIAETRANKPGMNLIHYVAQEAENKFPELLKFPEYLPSLEEASKLSIDNLKSEISNLNNKVSKISQQVSTSSEDVKQQMGEFLEFARREVMALQKEIDGLEKKREDMAEFLCEDLQSFKLEECFKIFQSFCQKFKASIEENAKRRQQEKRAEERRKQREEQLSLKKKISGDTRPSSFSGSESDNVIDMLLGDIRGGFNRFVDNGKSARGSGKAKRSSPDGSATPIELCRMNSLTSSVPSEDDPTASPRVIRRRIGSSNSVANGSGGDLDGFDTQSPDVTPNSTLQRRRQRLSSEDKDDSLIDFLRQTADADAARAEKCKGPDSGSLDRSMIRRSSRRRRPELAAVELIERERPASPGPSPLLERKSMTLDPEANKPKQWRIKIEEWLQENEKEQARERKLREKIALERWKRQEMEQREADLSSSPIDKTDELKSSTKNLETLHEAKTDSEVYANKKKIPEKSNAKKSTEVEGGSPLKDKSKWRKSNLNVANSSESIDDERRRNRSRKPKSDAEEEETISFYIRSPEVKEIVNQKVNECDSSIKEFFPQKPPLENSTVSASLITATNFSSSDNTPIKAQNIQEKIKEADEKEQPQTSQNLSDSKNAISNDDTVGVAIGRSRFYQSMKEPTLNRGDHVLNKSVALDDQMLNNSTAQKSVNKYFVDNNEKPESDEVPKTDPLEKDEEGNFDRFSFMRKTTRRTKPRHKISDVEIKNSENNENQSISSDVPEPKEIIESLEQQCKSDAALKTDKDNVKETTTTSKEAPNLSEEKSKNRGLFTKNVTDNNRIPENNEDTKRKDKSSTSLKARLSKRLLSLTENLKVGTKNTEPSDNSASNPATPSIKSTVEDRRIYLQEPPCPRIEKVLNERRASLKEEKPNPIMEHREKVLSRPRQDMIQIPPKNKHNQYNPLISEPKMLRESYIADTSNIKVVHAMPVNHDFKAFEAYPAQNKGKDESEKDEGFEETQSQLSEVASQEAGSNYDTDLADSPRSIRQTKTTRPDNLPLSQESTSPETSLEIEKSDADKTKVKEGTITASSPKDRTIGKRNTFSRSTLPNMRSLPVRQNLQERQANLSRKAPQKSTPMRSNSIQSRNASNDKTASRQNSPLIKSPVVNKYPLIRDQKYNSSRKNSQESVYSTGSRSKSPSLRGSRLTKKDSSPKIGRRVAGYTKAINSMTNNLRGGKPFENYDVTQSMPPTPSDEHKTFMSSLKASENVKKTRSSSSVHSPRSQSRRSSERSLNGSIGLSSRKGSEKSLSRRSSDRSLNLSRKSSETSVITVKSANRRTPVRPKPIPSPQTNGTAHAKSASTSLRATVAKTRPINSRSSNQTKQLSIPTSTNKPIARSNSSTKPTSNIKSNVAVRRTSSDRSCSFMKATSASTAKSAPTKSNLDPTTNRMPSRSPSIKVELSTK</sequence>
<feature type="compositionally biased region" description="Basic and acidic residues" evidence="2">
    <location>
        <begin position="1063"/>
        <end position="1076"/>
    </location>
</feature>
<feature type="region of interest" description="Disordered" evidence="2">
    <location>
        <begin position="1063"/>
        <end position="1176"/>
    </location>
</feature>
<feature type="region of interest" description="Disordered" evidence="2">
    <location>
        <begin position="967"/>
        <end position="1035"/>
    </location>
</feature>
<feature type="region of interest" description="Disordered" evidence="2">
    <location>
        <begin position="1604"/>
        <end position="2065"/>
    </location>
</feature>
<dbReference type="PANTHER" id="PTHR46345">
    <property type="entry name" value="INVERTED FORMIN-2"/>
    <property type="match status" value="1"/>
</dbReference>
<dbReference type="InterPro" id="IPR011989">
    <property type="entry name" value="ARM-like"/>
</dbReference>
<feature type="compositionally biased region" description="Polar residues" evidence="2">
    <location>
        <begin position="1974"/>
        <end position="2011"/>
    </location>
</feature>
<feature type="compositionally biased region" description="Polar residues" evidence="2">
    <location>
        <begin position="1223"/>
        <end position="1237"/>
    </location>
</feature>
<feature type="compositionally biased region" description="Polar residues" evidence="2">
    <location>
        <begin position="1779"/>
        <end position="1802"/>
    </location>
</feature>
<feature type="compositionally biased region" description="Polar residues" evidence="2">
    <location>
        <begin position="1659"/>
        <end position="1669"/>
    </location>
</feature>
<dbReference type="Gene3D" id="1.10.238.150">
    <property type="entry name" value="Formin, FH3 diaphanous domain"/>
    <property type="match status" value="1"/>
</dbReference>
<dbReference type="PANTHER" id="PTHR46345:SF8">
    <property type="entry name" value="FORMIN 3, ISOFORM B"/>
    <property type="match status" value="1"/>
</dbReference>
<dbReference type="Proteomes" id="UP000499080">
    <property type="component" value="Unassembled WGS sequence"/>
</dbReference>
<protein>
    <submittedName>
        <fullName evidence="5">FH2 domain-containing protein 1</fullName>
    </submittedName>
</protein>
<feature type="compositionally biased region" description="Basic and acidic residues" evidence="2">
    <location>
        <begin position="1904"/>
        <end position="1916"/>
    </location>
</feature>
<dbReference type="Pfam" id="PF02181">
    <property type="entry name" value="FH2"/>
    <property type="match status" value="1"/>
</dbReference>
<dbReference type="SMART" id="SM01139">
    <property type="entry name" value="Drf_FH3"/>
    <property type="match status" value="1"/>
</dbReference>
<dbReference type="SUPFAM" id="SSF101447">
    <property type="entry name" value="Formin homology 2 domain (FH2 domain)"/>
    <property type="match status" value="1"/>
</dbReference>
<feature type="compositionally biased region" description="Polar residues" evidence="2">
    <location>
        <begin position="1141"/>
        <end position="1150"/>
    </location>
</feature>
<feature type="compositionally biased region" description="Basic and acidic residues" evidence="2">
    <location>
        <begin position="1320"/>
        <end position="1343"/>
    </location>
</feature>
<feature type="region of interest" description="Disordered" evidence="2">
    <location>
        <begin position="860"/>
        <end position="955"/>
    </location>
</feature>
<dbReference type="EMBL" id="BGPR01000034">
    <property type="protein sequence ID" value="GBL83837.1"/>
    <property type="molecule type" value="Genomic_DNA"/>
</dbReference>
<accession>A0A4Y2AWC7</accession>
<organism evidence="5 6">
    <name type="scientific">Araneus ventricosus</name>
    <name type="common">Orbweaver spider</name>
    <name type="synonym">Epeira ventricosa</name>
    <dbReference type="NCBI Taxonomy" id="182803"/>
    <lineage>
        <taxon>Eukaryota</taxon>
        <taxon>Metazoa</taxon>
        <taxon>Ecdysozoa</taxon>
        <taxon>Arthropoda</taxon>
        <taxon>Chelicerata</taxon>
        <taxon>Arachnida</taxon>
        <taxon>Araneae</taxon>
        <taxon>Araneomorphae</taxon>
        <taxon>Entelegynae</taxon>
        <taxon>Araneoidea</taxon>
        <taxon>Araneidae</taxon>
        <taxon>Araneus</taxon>
    </lineage>
</organism>
<feature type="region of interest" description="Disordered" evidence="2">
    <location>
        <begin position="801"/>
        <end position="839"/>
    </location>
</feature>
<feature type="region of interest" description="Disordered" evidence="2">
    <location>
        <begin position="1303"/>
        <end position="1498"/>
    </location>
</feature>
<feature type="compositionally biased region" description="Polar residues" evidence="2">
    <location>
        <begin position="2043"/>
        <end position="2056"/>
    </location>
</feature>
<proteinExistence type="predicted"/>
<feature type="compositionally biased region" description="Basic and acidic residues" evidence="2">
    <location>
        <begin position="1083"/>
        <end position="1105"/>
    </location>
</feature>
<feature type="compositionally biased region" description="Polar residues" evidence="2">
    <location>
        <begin position="828"/>
        <end position="839"/>
    </location>
</feature>
<feature type="compositionally biased region" description="Polar residues" evidence="2">
    <location>
        <begin position="1479"/>
        <end position="1498"/>
    </location>
</feature>
<evidence type="ECO:0000313" key="5">
    <source>
        <dbReference type="EMBL" id="GBL83837.1"/>
    </source>
</evidence>
<dbReference type="InterPro" id="IPR010472">
    <property type="entry name" value="FH3_dom"/>
</dbReference>
<feature type="region of interest" description="Disordered" evidence="2">
    <location>
        <begin position="326"/>
        <end position="424"/>
    </location>
</feature>
<feature type="compositionally biased region" description="Basic and acidic residues" evidence="2">
    <location>
        <begin position="967"/>
        <end position="976"/>
    </location>
</feature>
<keyword evidence="6" id="KW-1185">Reference proteome</keyword>
<feature type="compositionally biased region" description="Basic and acidic residues" evidence="2">
    <location>
        <begin position="1672"/>
        <end position="1685"/>
    </location>
</feature>
<feature type="compositionally biased region" description="Low complexity" evidence="2">
    <location>
        <begin position="1875"/>
        <end position="1884"/>
    </location>
</feature>
<dbReference type="InterPro" id="IPR015425">
    <property type="entry name" value="FH2_Formin"/>
</dbReference>
<feature type="compositionally biased region" description="Basic and acidic residues" evidence="2">
    <location>
        <begin position="801"/>
        <end position="819"/>
    </location>
</feature>
<feature type="compositionally biased region" description="Basic and acidic residues" evidence="2">
    <location>
        <begin position="1238"/>
        <end position="1248"/>
    </location>
</feature>
<dbReference type="InterPro" id="IPR042201">
    <property type="entry name" value="FH2_Formin_sf"/>
</dbReference>
<feature type="coiled-coil region" evidence="1">
    <location>
        <begin position="696"/>
        <end position="766"/>
    </location>
</feature>
<feature type="compositionally biased region" description="Low complexity" evidence="2">
    <location>
        <begin position="2028"/>
        <end position="2042"/>
    </location>
</feature>
<dbReference type="OrthoDB" id="26518at2759"/>
<feature type="compositionally biased region" description="Low complexity" evidence="2">
    <location>
        <begin position="1457"/>
        <end position="1472"/>
    </location>
</feature>